<dbReference type="GO" id="GO:0005524">
    <property type="term" value="F:ATP binding"/>
    <property type="evidence" value="ECO:0007669"/>
    <property type="project" value="UniProtKB-UniRule"/>
</dbReference>
<dbReference type="Gene3D" id="3.30.470.20">
    <property type="entry name" value="ATP-grasp fold, B domain"/>
    <property type="match status" value="1"/>
</dbReference>
<evidence type="ECO:0000313" key="4">
    <source>
        <dbReference type="Proteomes" id="UP000239494"/>
    </source>
</evidence>
<dbReference type="PROSITE" id="PS50975">
    <property type="entry name" value="ATP_GRASP"/>
    <property type="match status" value="1"/>
</dbReference>
<sequence length="417" mass="43880">MSGRVRLGTFDAESWWRPADLAALPAVAGGGGAAVAGMDELLAGFCRPDDLLVTRGPMDPVLVDGLADAGIHFGRTDAGAPADGTVERHLSDPVVTRMQEYDGLAPYAVLPDTVALAERVGWDDLPDLDAVRLVNSKTWSNEVVRRLGLPGAGRVVRTVDDLVAAVSEVDGPSVVKDPYGVSGRAILEVGTPGVLAAVARVLRKQVAAGERVELLVQPKYAKRHDFSGHLLVHRGGGWDWLGLQAMTNRGFRYLGSGPVRPGLVDEDDYRRMITGVVEAVAETGYSGPVGVDSMVLDDGRVIPVLEVNARHSLGLLARTLDLRVAHHGLRCHLVQLDLVVGPDQGVADLVRALGAAGYRGGPDAGATVLSGSAVSAPGGRVHVAVFCRQGDLPLWWDRLRTVVATAGMSTRGVPDAA</sequence>
<dbReference type="EMBL" id="PVTF01000011">
    <property type="protein sequence ID" value="PRY36676.1"/>
    <property type="molecule type" value="Genomic_DNA"/>
</dbReference>
<evidence type="ECO:0000259" key="2">
    <source>
        <dbReference type="PROSITE" id="PS50975"/>
    </source>
</evidence>
<accession>A0A2T0STE1</accession>
<evidence type="ECO:0000256" key="1">
    <source>
        <dbReference type="PROSITE-ProRule" id="PRU00409"/>
    </source>
</evidence>
<dbReference type="Proteomes" id="UP000239494">
    <property type="component" value="Unassembled WGS sequence"/>
</dbReference>
<name>A0A2T0STE1_9PSEU</name>
<dbReference type="AlphaFoldDB" id="A0A2T0STE1"/>
<dbReference type="GO" id="GO:0046872">
    <property type="term" value="F:metal ion binding"/>
    <property type="evidence" value="ECO:0007669"/>
    <property type="project" value="InterPro"/>
</dbReference>
<keyword evidence="1" id="KW-0067">ATP-binding</keyword>
<keyword evidence="4" id="KW-1185">Reference proteome</keyword>
<proteinExistence type="predicted"/>
<gene>
    <name evidence="3" type="ORF">CLV43_11148</name>
</gene>
<keyword evidence="1" id="KW-0547">Nucleotide-binding</keyword>
<feature type="domain" description="ATP-grasp" evidence="2">
    <location>
        <begin position="141"/>
        <end position="340"/>
    </location>
</feature>
<comment type="caution">
    <text evidence="3">The sequence shown here is derived from an EMBL/GenBank/DDBJ whole genome shotgun (WGS) entry which is preliminary data.</text>
</comment>
<evidence type="ECO:0000313" key="3">
    <source>
        <dbReference type="EMBL" id="PRY36676.1"/>
    </source>
</evidence>
<dbReference type="SUPFAM" id="SSF56059">
    <property type="entry name" value="Glutathione synthetase ATP-binding domain-like"/>
    <property type="match status" value="1"/>
</dbReference>
<dbReference type="RefSeq" id="WP_106192052.1">
    <property type="nucleotide sequence ID" value="NZ_PVTF01000011.1"/>
</dbReference>
<reference evidence="3 4" key="1">
    <citation type="submission" date="2018-03" db="EMBL/GenBank/DDBJ databases">
        <title>Genomic Encyclopedia of Archaeal and Bacterial Type Strains, Phase II (KMG-II): from individual species to whole genera.</title>
        <authorList>
            <person name="Goeker M."/>
        </authorList>
    </citation>
    <scope>NUCLEOTIDE SEQUENCE [LARGE SCALE GENOMIC DNA]</scope>
    <source>
        <strain evidence="3 4">DSM 44720</strain>
    </source>
</reference>
<organism evidence="3 4">
    <name type="scientific">Umezawaea tangerina</name>
    <dbReference type="NCBI Taxonomy" id="84725"/>
    <lineage>
        <taxon>Bacteria</taxon>
        <taxon>Bacillati</taxon>
        <taxon>Actinomycetota</taxon>
        <taxon>Actinomycetes</taxon>
        <taxon>Pseudonocardiales</taxon>
        <taxon>Pseudonocardiaceae</taxon>
        <taxon>Umezawaea</taxon>
    </lineage>
</organism>
<dbReference type="InterPro" id="IPR011761">
    <property type="entry name" value="ATP-grasp"/>
</dbReference>
<protein>
    <recommendedName>
        <fullName evidence="2">ATP-grasp domain-containing protein</fullName>
    </recommendedName>
</protein>
<dbReference type="OrthoDB" id="20966at2"/>